<name>A0A8H6LB76_FUSOX</name>
<evidence type="ECO:0000313" key="4">
    <source>
        <dbReference type="Proteomes" id="UP000593570"/>
    </source>
</evidence>
<dbReference type="AlphaFoldDB" id="A0A8H6LB76"/>
<dbReference type="Gene3D" id="1.10.3210.10">
    <property type="entry name" value="Hypothetical protein af1432"/>
    <property type="match status" value="1"/>
</dbReference>
<dbReference type="SUPFAM" id="SSF109604">
    <property type="entry name" value="HD-domain/PDEase-like"/>
    <property type="match status" value="1"/>
</dbReference>
<evidence type="ECO:0000313" key="3">
    <source>
        <dbReference type="EMBL" id="KAF6512746.1"/>
    </source>
</evidence>
<feature type="chain" id="PRO_5034378496" description="HD domain-containing protein" evidence="1">
    <location>
        <begin position="20"/>
        <end position="259"/>
    </location>
</feature>
<dbReference type="InterPro" id="IPR006674">
    <property type="entry name" value="HD_domain"/>
</dbReference>
<dbReference type="Proteomes" id="UP000593570">
    <property type="component" value="Unassembled WGS sequence"/>
</dbReference>
<sequence length="259" mass="29087">MRHLRPLVFMLLKTALTTAGQSYKTRTLAGISVPDTPTITRALAYARSNMDDQTYNHVMRSWLVGQASISHLPSNVTANVDLEAFAVSAILHDLGWSKNPDIISLDKRFEVDGADAARYFLLREGQGTWGEHRIQLVWDAIALHTSRDIALYKQSEVWMTSIGILSELVGPNVTLPMFGPERVAVKQDEWDRISKEFPRTGLRQFFRDVMIGLCTTQTPATALDEYEQCIVEESIDSAQFEMIRFLGGNSMSRGFLSSL</sequence>
<evidence type="ECO:0000259" key="2">
    <source>
        <dbReference type="Pfam" id="PF01966"/>
    </source>
</evidence>
<evidence type="ECO:0000256" key="1">
    <source>
        <dbReference type="SAM" id="SignalP"/>
    </source>
</evidence>
<dbReference type="PANTHER" id="PTHR35569">
    <property type="entry name" value="CYANAMIDE HYDRATASE DDI2-RELATED"/>
    <property type="match status" value="1"/>
</dbReference>
<dbReference type="PANTHER" id="PTHR35569:SF1">
    <property type="entry name" value="CYANAMIDE HYDRATASE DDI2-RELATED"/>
    <property type="match status" value="1"/>
</dbReference>
<proteinExistence type="predicted"/>
<feature type="domain" description="HD" evidence="2">
    <location>
        <begin position="55"/>
        <end position="149"/>
    </location>
</feature>
<keyword evidence="1" id="KW-0732">Signal</keyword>
<reference evidence="3 4" key="1">
    <citation type="journal article" date="2020" name="bioRxiv">
        <title>A chromosome-scale genome assembly for the Fusarium oxysporum strain Fo5176 to establish a model Arabidopsis-fungal pathosystem.</title>
        <authorList>
            <person name="Fokkens L."/>
            <person name="Guo L."/>
            <person name="Dora S."/>
            <person name="Wang B."/>
            <person name="Ye K."/>
            <person name="Sanchez-Rodriguez C."/>
            <person name="Croll D."/>
        </authorList>
    </citation>
    <scope>NUCLEOTIDE SEQUENCE [LARGE SCALE GENOMIC DNA]</scope>
    <source>
        <strain evidence="3 4">Fo5176</strain>
    </source>
</reference>
<gene>
    <name evidence="3" type="ORF">HZS61_007552</name>
</gene>
<feature type="signal peptide" evidence="1">
    <location>
        <begin position="1"/>
        <end position="19"/>
    </location>
</feature>
<accession>A0A8H6LB76</accession>
<comment type="caution">
    <text evidence="3">The sequence shown here is derived from an EMBL/GenBank/DDBJ whole genome shotgun (WGS) entry which is preliminary data.</text>
</comment>
<dbReference type="Pfam" id="PF01966">
    <property type="entry name" value="HD"/>
    <property type="match status" value="1"/>
</dbReference>
<dbReference type="EMBL" id="JACDXP010000019">
    <property type="protein sequence ID" value="KAF6512746.1"/>
    <property type="molecule type" value="Genomic_DNA"/>
</dbReference>
<protein>
    <recommendedName>
        <fullName evidence="2">HD domain-containing protein</fullName>
    </recommendedName>
</protein>
<organism evidence="3 4">
    <name type="scientific">Fusarium oxysporum f. sp. conglutinans</name>
    <dbReference type="NCBI Taxonomy" id="100902"/>
    <lineage>
        <taxon>Eukaryota</taxon>
        <taxon>Fungi</taxon>
        <taxon>Dikarya</taxon>
        <taxon>Ascomycota</taxon>
        <taxon>Pezizomycotina</taxon>
        <taxon>Sordariomycetes</taxon>
        <taxon>Hypocreomycetidae</taxon>
        <taxon>Hypocreales</taxon>
        <taxon>Nectriaceae</taxon>
        <taxon>Fusarium</taxon>
        <taxon>Fusarium oxysporum species complex</taxon>
    </lineage>
</organism>